<keyword evidence="1" id="KW-1133">Transmembrane helix</keyword>
<keyword evidence="3" id="KW-1185">Reference proteome</keyword>
<keyword evidence="1" id="KW-0812">Transmembrane</keyword>
<keyword evidence="1" id="KW-0472">Membrane</keyword>
<evidence type="ECO:0000256" key="1">
    <source>
        <dbReference type="SAM" id="Phobius"/>
    </source>
</evidence>
<protein>
    <recommendedName>
        <fullName evidence="4">DUF1206 domain-containing protein</fullName>
    </recommendedName>
</protein>
<name>A0A4Y3P802_BREPA</name>
<gene>
    <name evidence="2" type="ORF">BPA01_01600</name>
</gene>
<feature type="transmembrane region" description="Helical" evidence="1">
    <location>
        <begin position="50"/>
        <end position="67"/>
    </location>
</feature>
<dbReference type="AlphaFoldDB" id="A0A4Y3P802"/>
<accession>A0A4Y3P802</accession>
<evidence type="ECO:0000313" key="3">
    <source>
        <dbReference type="Proteomes" id="UP000316882"/>
    </source>
</evidence>
<dbReference type="Proteomes" id="UP000316882">
    <property type="component" value="Unassembled WGS sequence"/>
</dbReference>
<evidence type="ECO:0008006" key="4">
    <source>
        <dbReference type="Google" id="ProtNLM"/>
    </source>
</evidence>
<dbReference type="EMBL" id="BJMH01000001">
    <property type="protein sequence ID" value="GEB30580.1"/>
    <property type="molecule type" value="Genomic_DNA"/>
</dbReference>
<comment type="caution">
    <text evidence="2">The sequence shown here is derived from an EMBL/GenBank/DDBJ whole genome shotgun (WGS) entry which is preliminary data.</text>
</comment>
<proteinExistence type="predicted"/>
<organism evidence="2 3">
    <name type="scientific">Brevibacillus parabrevis</name>
    <dbReference type="NCBI Taxonomy" id="54914"/>
    <lineage>
        <taxon>Bacteria</taxon>
        <taxon>Bacillati</taxon>
        <taxon>Bacillota</taxon>
        <taxon>Bacilli</taxon>
        <taxon>Bacillales</taxon>
        <taxon>Paenibacillaceae</taxon>
        <taxon>Brevibacillus</taxon>
    </lineage>
</organism>
<reference evidence="2 3" key="1">
    <citation type="submission" date="2019-06" db="EMBL/GenBank/DDBJ databases">
        <title>Whole genome shotgun sequence of Brevibacillus parabrevis NBRC 12334.</title>
        <authorList>
            <person name="Hosoyama A."/>
            <person name="Uohara A."/>
            <person name="Ohji S."/>
            <person name="Ichikawa N."/>
        </authorList>
    </citation>
    <scope>NUCLEOTIDE SEQUENCE [LARGE SCALE GENOMIC DNA]</scope>
    <source>
        <strain evidence="2 3">NBRC 12334</strain>
    </source>
</reference>
<feature type="transmembrane region" description="Helical" evidence="1">
    <location>
        <begin position="12"/>
        <end position="30"/>
    </location>
</feature>
<dbReference type="GeneID" id="87614755"/>
<sequence length="74" mass="8229">MNRPLGVTLIGYFYIFGAVVLLVTAVMWQADASEIGLADRFGVSPFPEQLFRVIVAIAALIGVYGYMRLQKWGF</sequence>
<evidence type="ECO:0000313" key="2">
    <source>
        <dbReference type="EMBL" id="GEB30580.1"/>
    </source>
</evidence>
<dbReference type="RefSeq" id="WP_122962866.1">
    <property type="nucleotide sequence ID" value="NZ_BJMH01000001.1"/>
</dbReference>